<reference evidence="2" key="3">
    <citation type="submission" date="2015-06" db="UniProtKB">
        <authorList>
            <consortium name="EnsemblProtists"/>
        </authorList>
    </citation>
    <scope>IDENTIFICATION</scope>
</reference>
<keyword evidence="3" id="KW-1185">Reference proteome</keyword>
<evidence type="ECO:0000313" key="1">
    <source>
        <dbReference type="EMBL" id="EKX43009.1"/>
    </source>
</evidence>
<dbReference type="OrthoDB" id="276515at2759"/>
<dbReference type="RefSeq" id="XP_005829989.1">
    <property type="nucleotide sequence ID" value="XM_005829932.1"/>
</dbReference>
<evidence type="ECO:0000313" key="2">
    <source>
        <dbReference type="EnsemblProtists" id="EKX43009"/>
    </source>
</evidence>
<dbReference type="OMA" id="EEHRVWP"/>
<feature type="non-terminal residue" evidence="1">
    <location>
        <position position="81"/>
    </location>
</feature>
<dbReference type="Gene3D" id="3.60.10.10">
    <property type="entry name" value="Endonuclease/exonuclease/phosphatase"/>
    <property type="match status" value="1"/>
</dbReference>
<dbReference type="GeneID" id="17299716"/>
<evidence type="ECO:0008006" key="4">
    <source>
        <dbReference type="Google" id="ProtNLM"/>
    </source>
</evidence>
<protein>
    <recommendedName>
        <fullName evidence="4">Endonuclease/exonuclease/phosphatase domain-containing protein</fullName>
    </recommendedName>
</protein>
<dbReference type="HOGENOM" id="CLU_178780_0_0_1"/>
<evidence type="ECO:0000313" key="3">
    <source>
        <dbReference type="Proteomes" id="UP000011087"/>
    </source>
</evidence>
<dbReference type="Proteomes" id="UP000011087">
    <property type="component" value="Unassembled WGS sequence"/>
</dbReference>
<feature type="non-terminal residue" evidence="1">
    <location>
        <position position="1"/>
    </location>
</feature>
<dbReference type="KEGG" id="gtt:GUITHDRAFT_52218"/>
<reference evidence="1 3" key="1">
    <citation type="journal article" date="2012" name="Nature">
        <title>Algal genomes reveal evolutionary mosaicism and the fate of nucleomorphs.</title>
        <authorList>
            <consortium name="DOE Joint Genome Institute"/>
            <person name="Curtis B.A."/>
            <person name="Tanifuji G."/>
            <person name="Burki F."/>
            <person name="Gruber A."/>
            <person name="Irimia M."/>
            <person name="Maruyama S."/>
            <person name="Arias M.C."/>
            <person name="Ball S.G."/>
            <person name="Gile G.H."/>
            <person name="Hirakawa Y."/>
            <person name="Hopkins J.F."/>
            <person name="Kuo A."/>
            <person name="Rensing S.A."/>
            <person name="Schmutz J."/>
            <person name="Symeonidi A."/>
            <person name="Elias M."/>
            <person name="Eveleigh R.J."/>
            <person name="Herman E.K."/>
            <person name="Klute M.J."/>
            <person name="Nakayama T."/>
            <person name="Obornik M."/>
            <person name="Reyes-Prieto A."/>
            <person name="Armbrust E.V."/>
            <person name="Aves S.J."/>
            <person name="Beiko R.G."/>
            <person name="Coutinho P."/>
            <person name="Dacks J.B."/>
            <person name="Durnford D.G."/>
            <person name="Fast N.M."/>
            <person name="Green B.R."/>
            <person name="Grisdale C.J."/>
            <person name="Hempel F."/>
            <person name="Henrissat B."/>
            <person name="Hoppner M.P."/>
            <person name="Ishida K."/>
            <person name="Kim E."/>
            <person name="Koreny L."/>
            <person name="Kroth P.G."/>
            <person name="Liu Y."/>
            <person name="Malik S.B."/>
            <person name="Maier U.G."/>
            <person name="McRose D."/>
            <person name="Mock T."/>
            <person name="Neilson J.A."/>
            <person name="Onodera N.T."/>
            <person name="Poole A.M."/>
            <person name="Pritham E.J."/>
            <person name="Richards T.A."/>
            <person name="Rocap G."/>
            <person name="Roy S.W."/>
            <person name="Sarai C."/>
            <person name="Schaack S."/>
            <person name="Shirato S."/>
            <person name="Slamovits C.H."/>
            <person name="Spencer D.F."/>
            <person name="Suzuki S."/>
            <person name="Worden A.Z."/>
            <person name="Zauner S."/>
            <person name="Barry K."/>
            <person name="Bell C."/>
            <person name="Bharti A.K."/>
            <person name="Crow J.A."/>
            <person name="Grimwood J."/>
            <person name="Kramer R."/>
            <person name="Lindquist E."/>
            <person name="Lucas S."/>
            <person name="Salamov A."/>
            <person name="McFadden G.I."/>
            <person name="Lane C.E."/>
            <person name="Keeling P.J."/>
            <person name="Gray M.W."/>
            <person name="Grigoriev I.V."/>
            <person name="Archibald J.M."/>
        </authorList>
    </citation>
    <scope>NUCLEOTIDE SEQUENCE</scope>
    <source>
        <strain evidence="1 3">CCMP2712</strain>
    </source>
</reference>
<dbReference type="EMBL" id="JH993013">
    <property type="protein sequence ID" value="EKX43009.1"/>
    <property type="molecule type" value="Genomic_DNA"/>
</dbReference>
<sequence length="81" mass="9399">LLTATFSISTYNVLMPNSEDGWWVYKYYQSHVPRELREWEARQGRMKDLLLHHGGSDIVCIQEACGSSFDKDFAFMTEAGY</sequence>
<dbReference type="AlphaFoldDB" id="L1J4F2"/>
<dbReference type="EnsemblProtists" id="EKX43009">
    <property type="protein sequence ID" value="EKX43009"/>
    <property type="gene ID" value="GUITHDRAFT_52218"/>
</dbReference>
<proteinExistence type="predicted"/>
<organism evidence="1">
    <name type="scientific">Guillardia theta (strain CCMP2712)</name>
    <name type="common">Cryptophyte</name>
    <dbReference type="NCBI Taxonomy" id="905079"/>
    <lineage>
        <taxon>Eukaryota</taxon>
        <taxon>Cryptophyceae</taxon>
        <taxon>Pyrenomonadales</taxon>
        <taxon>Geminigeraceae</taxon>
        <taxon>Guillardia</taxon>
    </lineage>
</organism>
<dbReference type="SUPFAM" id="SSF56219">
    <property type="entry name" value="DNase I-like"/>
    <property type="match status" value="1"/>
</dbReference>
<gene>
    <name evidence="1" type="ORF">GUITHDRAFT_52218</name>
</gene>
<accession>L1J4F2</accession>
<reference evidence="3" key="2">
    <citation type="submission" date="2012-11" db="EMBL/GenBank/DDBJ databases">
        <authorList>
            <person name="Kuo A."/>
            <person name="Curtis B.A."/>
            <person name="Tanifuji G."/>
            <person name="Burki F."/>
            <person name="Gruber A."/>
            <person name="Irimia M."/>
            <person name="Maruyama S."/>
            <person name="Arias M.C."/>
            <person name="Ball S.G."/>
            <person name="Gile G.H."/>
            <person name="Hirakawa Y."/>
            <person name="Hopkins J.F."/>
            <person name="Rensing S.A."/>
            <person name="Schmutz J."/>
            <person name="Symeonidi A."/>
            <person name="Elias M."/>
            <person name="Eveleigh R.J."/>
            <person name="Herman E.K."/>
            <person name="Klute M.J."/>
            <person name="Nakayama T."/>
            <person name="Obornik M."/>
            <person name="Reyes-Prieto A."/>
            <person name="Armbrust E.V."/>
            <person name="Aves S.J."/>
            <person name="Beiko R.G."/>
            <person name="Coutinho P."/>
            <person name="Dacks J.B."/>
            <person name="Durnford D.G."/>
            <person name="Fast N.M."/>
            <person name="Green B.R."/>
            <person name="Grisdale C."/>
            <person name="Hempe F."/>
            <person name="Henrissat B."/>
            <person name="Hoppner M.P."/>
            <person name="Ishida K.-I."/>
            <person name="Kim E."/>
            <person name="Koreny L."/>
            <person name="Kroth P.G."/>
            <person name="Liu Y."/>
            <person name="Malik S.-B."/>
            <person name="Maier U.G."/>
            <person name="McRose D."/>
            <person name="Mock T."/>
            <person name="Neilson J.A."/>
            <person name="Onodera N.T."/>
            <person name="Poole A.M."/>
            <person name="Pritham E.J."/>
            <person name="Richards T.A."/>
            <person name="Rocap G."/>
            <person name="Roy S.W."/>
            <person name="Sarai C."/>
            <person name="Schaack S."/>
            <person name="Shirato S."/>
            <person name="Slamovits C.H."/>
            <person name="Spencer D.F."/>
            <person name="Suzuki S."/>
            <person name="Worden A.Z."/>
            <person name="Zauner S."/>
            <person name="Barry K."/>
            <person name="Bell C."/>
            <person name="Bharti A.K."/>
            <person name="Crow J.A."/>
            <person name="Grimwood J."/>
            <person name="Kramer R."/>
            <person name="Lindquist E."/>
            <person name="Lucas S."/>
            <person name="Salamov A."/>
            <person name="McFadden G.I."/>
            <person name="Lane C.E."/>
            <person name="Keeling P.J."/>
            <person name="Gray M.W."/>
            <person name="Grigoriev I.V."/>
            <person name="Archibald J.M."/>
        </authorList>
    </citation>
    <scope>NUCLEOTIDE SEQUENCE</scope>
    <source>
        <strain evidence="3">CCMP2712</strain>
    </source>
</reference>
<dbReference type="InterPro" id="IPR036691">
    <property type="entry name" value="Endo/exonu/phosph_ase_sf"/>
</dbReference>
<dbReference type="PaxDb" id="55529-EKX43009"/>
<name>L1J4F2_GUITC</name>